<evidence type="ECO:0000256" key="6">
    <source>
        <dbReference type="ARBA" id="ARBA00022741"/>
    </source>
</evidence>
<dbReference type="PANTHER" id="PTHR11956:SF5">
    <property type="entry name" value="ARGININE--TRNA LIGASE, CYTOPLASMIC"/>
    <property type="match status" value="1"/>
</dbReference>
<dbReference type="InterPro" id="IPR009080">
    <property type="entry name" value="tRNAsynth_Ia_anticodon-bd"/>
</dbReference>
<dbReference type="RefSeq" id="WP_128745977.1">
    <property type="nucleotide sequence ID" value="NZ_CP035281.1"/>
</dbReference>
<evidence type="ECO:0000256" key="9">
    <source>
        <dbReference type="ARBA" id="ARBA00023146"/>
    </source>
</evidence>
<keyword evidence="5 11" id="KW-0436">Ligase</keyword>
<dbReference type="Pfam" id="PF05746">
    <property type="entry name" value="DALR_1"/>
    <property type="match status" value="1"/>
</dbReference>
<evidence type="ECO:0000313" key="16">
    <source>
        <dbReference type="Proteomes" id="UP000287601"/>
    </source>
</evidence>
<comment type="similarity">
    <text evidence="2 11 12">Belongs to the class-I aminoacyl-tRNA synthetase family.</text>
</comment>
<dbReference type="InterPro" id="IPR008909">
    <property type="entry name" value="DALR_anticod-bd"/>
</dbReference>
<organism evidence="15 16">
    <name type="scientific">Aminipila luticellarii</name>
    <dbReference type="NCBI Taxonomy" id="2507160"/>
    <lineage>
        <taxon>Bacteria</taxon>
        <taxon>Bacillati</taxon>
        <taxon>Bacillota</taxon>
        <taxon>Clostridia</taxon>
        <taxon>Peptostreptococcales</taxon>
        <taxon>Anaerovoracaceae</taxon>
        <taxon>Aminipila</taxon>
    </lineage>
</organism>
<comment type="subcellular location">
    <subcellularLocation>
        <location evidence="1 11">Cytoplasm</location>
    </subcellularLocation>
</comment>
<evidence type="ECO:0000256" key="3">
    <source>
        <dbReference type="ARBA" id="ARBA00011245"/>
    </source>
</evidence>
<dbReference type="KEGG" id="amij:EQM06_08735"/>
<feature type="domain" description="Arginyl tRNA synthetase N-terminal" evidence="14">
    <location>
        <begin position="6"/>
        <end position="85"/>
    </location>
</feature>
<dbReference type="Proteomes" id="UP000287601">
    <property type="component" value="Chromosome"/>
</dbReference>
<dbReference type="FunFam" id="1.10.730.10:FF:000006">
    <property type="entry name" value="Arginyl-tRNA synthetase 2, mitochondrial"/>
    <property type="match status" value="1"/>
</dbReference>
<dbReference type="InterPro" id="IPR035684">
    <property type="entry name" value="ArgRS_core"/>
</dbReference>
<dbReference type="Pfam" id="PF03485">
    <property type="entry name" value="Arg_tRNA_synt_N"/>
    <property type="match status" value="1"/>
</dbReference>
<evidence type="ECO:0000259" key="13">
    <source>
        <dbReference type="SMART" id="SM00836"/>
    </source>
</evidence>
<dbReference type="SMART" id="SM00836">
    <property type="entry name" value="DALR_1"/>
    <property type="match status" value="1"/>
</dbReference>
<dbReference type="GO" id="GO:0005737">
    <property type="term" value="C:cytoplasm"/>
    <property type="evidence" value="ECO:0007669"/>
    <property type="project" value="UniProtKB-SubCell"/>
</dbReference>
<evidence type="ECO:0000256" key="12">
    <source>
        <dbReference type="RuleBase" id="RU363038"/>
    </source>
</evidence>
<evidence type="ECO:0000256" key="1">
    <source>
        <dbReference type="ARBA" id="ARBA00004496"/>
    </source>
</evidence>
<evidence type="ECO:0000256" key="8">
    <source>
        <dbReference type="ARBA" id="ARBA00022917"/>
    </source>
</evidence>
<evidence type="ECO:0000256" key="7">
    <source>
        <dbReference type="ARBA" id="ARBA00022840"/>
    </source>
</evidence>
<evidence type="ECO:0000256" key="10">
    <source>
        <dbReference type="ARBA" id="ARBA00049339"/>
    </source>
</evidence>
<evidence type="ECO:0000256" key="4">
    <source>
        <dbReference type="ARBA" id="ARBA00022490"/>
    </source>
</evidence>
<proteinExistence type="inferred from homology"/>
<evidence type="ECO:0000259" key="14">
    <source>
        <dbReference type="SMART" id="SM01016"/>
    </source>
</evidence>
<dbReference type="OrthoDB" id="9805987at2"/>
<comment type="subunit">
    <text evidence="3 11">Monomer.</text>
</comment>
<dbReference type="InterPro" id="IPR014729">
    <property type="entry name" value="Rossmann-like_a/b/a_fold"/>
</dbReference>
<dbReference type="Gene3D" id="3.40.50.620">
    <property type="entry name" value="HUPs"/>
    <property type="match status" value="1"/>
</dbReference>
<dbReference type="EC" id="6.1.1.19" evidence="11"/>
<keyword evidence="6 11" id="KW-0547">Nucleotide-binding</keyword>
<dbReference type="Gene3D" id="1.10.730.10">
    <property type="entry name" value="Isoleucyl-tRNA Synthetase, Domain 1"/>
    <property type="match status" value="1"/>
</dbReference>
<dbReference type="InterPro" id="IPR001278">
    <property type="entry name" value="Arg-tRNA-ligase"/>
</dbReference>
<dbReference type="GO" id="GO:0004814">
    <property type="term" value="F:arginine-tRNA ligase activity"/>
    <property type="evidence" value="ECO:0007669"/>
    <property type="project" value="UniProtKB-UniRule"/>
</dbReference>
<evidence type="ECO:0000256" key="11">
    <source>
        <dbReference type="HAMAP-Rule" id="MF_00123"/>
    </source>
</evidence>
<keyword evidence="16" id="KW-1185">Reference proteome</keyword>
<keyword evidence="9 11" id="KW-0030">Aminoacyl-tRNA synthetase</keyword>
<dbReference type="SMART" id="SM01016">
    <property type="entry name" value="Arg_tRNA_synt_N"/>
    <property type="match status" value="1"/>
</dbReference>
<dbReference type="GO" id="GO:0005524">
    <property type="term" value="F:ATP binding"/>
    <property type="evidence" value="ECO:0007669"/>
    <property type="project" value="UniProtKB-UniRule"/>
</dbReference>
<dbReference type="CDD" id="cd07956">
    <property type="entry name" value="Anticodon_Ia_Arg"/>
    <property type="match status" value="1"/>
</dbReference>
<keyword evidence="8 11" id="KW-0648">Protein biosynthesis</keyword>
<dbReference type="PRINTS" id="PR01038">
    <property type="entry name" value="TRNASYNTHARG"/>
</dbReference>
<dbReference type="GO" id="GO:0006420">
    <property type="term" value="P:arginyl-tRNA aminoacylation"/>
    <property type="evidence" value="ECO:0007669"/>
    <property type="project" value="UniProtKB-UniRule"/>
</dbReference>
<dbReference type="InterPro" id="IPR001412">
    <property type="entry name" value="aa-tRNA-synth_I_CS"/>
</dbReference>
<dbReference type="EMBL" id="CP035281">
    <property type="protein sequence ID" value="QAT43295.1"/>
    <property type="molecule type" value="Genomic_DNA"/>
</dbReference>
<dbReference type="InterPro" id="IPR036695">
    <property type="entry name" value="Arg-tRNA-synth_N_sf"/>
</dbReference>
<dbReference type="SUPFAM" id="SSF55190">
    <property type="entry name" value="Arginyl-tRNA synthetase (ArgRS), N-terminal 'additional' domain"/>
    <property type="match status" value="1"/>
</dbReference>
<dbReference type="PANTHER" id="PTHR11956">
    <property type="entry name" value="ARGINYL-TRNA SYNTHETASE"/>
    <property type="match status" value="1"/>
</dbReference>
<dbReference type="CDD" id="cd00671">
    <property type="entry name" value="ArgRS_core"/>
    <property type="match status" value="1"/>
</dbReference>
<dbReference type="SUPFAM" id="SSF52374">
    <property type="entry name" value="Nucleotidylyl transferase"/>
    <property type="match status" value="1"/>
</dbReference>
<accession>A0A410PWK4</accession>
<dbReference type="Gene3D" id="3.30.1360.70">
    <property type="entry name" value="Arginyl tRNA synthetase N-terminal domain"/>
    <property type="match status" value="1"/>
</dbReference>
<dbReference type="SUPFAM" id="SSF47323">
    <property type="entry name" value="Anticodon-binding domain of a subclass of class I aminoacyl-tRNA synthetases"/>
    <property type="match status" value="1"/>
</dbReference>
<dbReference type="AlphaFoldDB" id="A0A410PWK4"/>
<keyword evidence="7 11" id="KW-0067">ATP-binding</keyword>
<dbReference type="FunFam" id="3.40.50.620:FF:000116">
    <property type="entry name" value="Arginine--tRNA ligase"/>
    <property type="match status" value="1"/>
</dbReference>
<gene>
    <name evidence="11" type="primary">argS</name>
    <name evidence="15" type="ORF">EQM06_08735</name>
</gene>
<comment type="catalytic activity">
    <reaction evidence="10 11">
        <text>tRNA(Arg) + L-arginine + ATP = L-arginyl-tRNA(Arg) + AMP + diphosphate</text>
        <dbReference type="Rhea" id="RHEA:20301"/>
        <dbReference type="Rhea" id="RHEA-COMP:9658"/>
        <dbReference type="Rhea" id="RHEA-COMP:9673"/>
        <dbReference type="ChEBI" id="CHEBI:30616"/>
        <dbReference type="ChEBI" id="CHEBI:32682"/>
        <dbReference type="ChEBI" id="CHEBI:33019"/>
        <dbReference type="ChEBI" id="CHEBI:78442"/>
        <dbReference type="ChEBI" id="CHEBI:78513"/>
        <dbReference type="ChEBI" id="CHEBI:456215"/>
        <dbReference type="EC" id="6.1.1.19"/>
    </reaction>
</comment>
<name>A0A410PWK4_9FIRM</name>
<evidence type="ECO:0000313" key="15">
    <source>
        <dbReference type="EMBL" id="QAT43295.1"/>
    </source>
</evidence>
<feature type="short sequence motif" description="'HIGH' region" evidence="11">
    <location>
        <begin position="123"/>
        <end position="133"/>
    </location>
</feature>
<evidence type="ECO:0000256" key="2">
    <source>
        <dbReference type="ARBA" id="ARBA00005594"/>
    </source>
</evidence>
<dbReference type="HAMAP" id="MF_00123">
    <property type="entry name" value="Arg_tRNA_synth"/>
    <property type="match status" value="1"/>
</dbReference>
<dbReference type="PROSITE" id="PS00178">
    <property type="entry name" value="AA_TRNA_LIGASE_I"/>
    <property type="match status" value="1"/>
</dbReference>
<dbReference type="InterPro" id="IPR005148">
    <property type="entry name" value="Arg-tRNA-synth_N"/>
</dbReference>
<feature type="domain" description="DALR anticodon binding" evidence="13">
    <location>
        <begin position="451"/>
        <end position="572"/>
    </location>
</feature>
<dbReference type="NCBIfam" id="TIGR00456">
    <property type="entry name" value="argS"/>
    <property type="match status" value="1"/>
</dbReference>
<dbReference type="Pfam" id="PF00750">
    <property type="entry name" value="tRNA-synt_1d"/>
    <property type="match status" value="1"/>
</dbReference>
<evidence type="ECO:0000256" key="5">
    <source>
        <dbReference type="ARBA" id="ARBA00022598"/>
    </source>
</evidence>
<protein>
    <recommendedName>
        <fullName evidence="11">Arginine--tRNA ligase</fullName>
        <ecNumber evidence="11">6.1.1.19</ecNumber>
    </recommendedName>
    <alternativeName>
        <fullName evidence="11">Arginyl-tRNA synthetase</fullName>
        <shortName evidence="11">ArgRS</shortName>
    </alternativeName>
</protein>
<sequence length="572" mass="65066">MINYKKKIAEIICEAVEGLTVEEIMSMIEIPTDTKMGDYAFPCFKLAKTLRKAPPLIAKDIAGKLAGEEAFEKVEPVNAYVNLFLSRKGFMEDVVKEAVKEGDNYGRSTLGKDKTVIVEFSSPNIAKPFHIGHIRSTVIGNSIYKIYDFLGYDTVRINHLGDYGTQFGKMIVAYRKWGNKEDVIQSPIKTLLGYYTKFHEEVENDPSLDDDARAAFAKLENGSPEEVELWQWFRDESLKEFHRVYDMLGISFDSYAGESFYSDKMDRIVDWLKEKNLLIESEGAQIVDLEKYGMSPALITKKDGSTLYITRDIAAAVYRKEHYNFYKNLYIVASQQNLHFQQWFKIVELMGCEWAKDCVHIPFGLVSLEEGTMSTRHGRVVFLEEVLNRAVDQTKEIIKEKNVATDNIDETAKMVGIGAVMFQELSNNRIKDYVFSWDKVLNFEGETGPYVQYTHARAASVLRKAGDAVVEKAKQVSVLDMAYVLSDSAYDLAKLIYQFPQVIAEAGDKYEPSVVTRHIVDIAQSFNRFYHDEYILVDDEAEKLAKLALVIAAKNTLKNGLYLLGIQAPEKM</sequence>
<keyword evidence="4 11" id="KW-0963">Cytoplasm</keyword>
<reference evidence="15 16" key="1">
    <citation type="submission" date="2019-01" db="EMBL/GenBank/DDBJ databases">
        <title>Draft genomes of a novel of Aminipila strains.</title>
        <authorList>
            <person name="Ma S."/>
        </authorList>
    </citation>
    <scope>NUCLEOTIDE SEQUENCE [LARGE SCALE GENOMIC DNA]</scope>
    <source>
        <strain evidence="16">JN-39</strain>
    </source>
</reference>